<gene>
    <name evidence="1" type="ORF">Sangu_3156700</name>
</gene>
<evidence type="ECO:0000313" key="1">
    <source>
        <dbReference type="EMBL" id="KAL0298171.1"/>
    </source>
</evidence>
<accession>A0AAW2JUE3</accession>
<proteinExistence type="predicted"/>
<dbReference type="AlphaFoldDB" id="A0AAW2JUE3"/>
<name>A0AAW2JUE3_9LAMI</name>
<reference evidence="1" key="2">
    <citation type="journal article" date="2024" name="Plant">
        <title>Genomic evolution and insights into agronomic trait innovations of Sesamum species.</title>
        <authorList>
            <person name="Miao H."/>
            <person name="Wang L."/>
            <person name="Qu L."/>
            <person name="Liu H."/>
            <person name="Sun Y."/>
            <person name="Le M."/>
            <person name="Wang Q."/>
            <person name="Wei S."/>
            <person name="Zheng Y."/>
            <person name="Lin W."/>
            <person name="Duan Y."/>
            <person name="Cao H."/>
            <person name="Xiong S."/>
            <person name="Wang X."/>
            <person name="Wei L."/>
            <person name="Li C."/>
            <person name="Ma Q."/>
            <person name="Ju M."/>
            <person name="Zhao R."/>
            <person name="Li G."/>
            <person name="Mu C."/>
            <person name="Tian Q."/>
            <person name="Mei H."/>
            <person name="Zhang T."/>
            <person name="Gao T."/>
            <person name="Zhang H."/>
        </authorList>
    </citation>
    <scope>NUCLEOTIDE SEQUENCE</scope>
    <source>
        <strain evidence="1">G01</strain>
    </source>
</reference>
<reference evidence="1" key="1">
    <citation type="submission" date="2020-06" db="EMBL/GenBank/DDBJ databases">
        <authorList>
            <person name="Li T."/>
            <person name="Hu X."/>
            <person name="Zhang T."/>
            <person name="Song X."/>
            <person name="Zhang H."/>
            <person name="Dai N."/>
            <person name="Sheng W."/>
            <person name="Hou X."/>
            <person name="Wei L."/>
        </authorList>
    </citation>
    <scope>NUCLEOTIDE SEQUENCE</scope>
    <source>
        <strain evidence="1">G01</strain>
        <tissue evidence="1">Leaf</tissue>
    </source>
</reference>
<protein>
    <recommendedName>
        <fullName evidence="2">Reverse transcriptase zinc-binding domain-containing protein</fullName>
    </recommendedName>
</protein>
<dbReference type="EMBL" id="JACGWK010000476">
    <property type="protein sequence ID" value="KAL0298171.1"/>
    <property type="molecule type" value="Genomic_DNA"/>
</dbReference>
<comment type="caution">
    <text evidence="1">The sequence shown here is derived from an EMBL/GenBank/DDBJ whole genome shotgun (WGS) entry which is preliminary data.</text>
</comment>
<evidence type="ECO:0008006" key="2">
    <source>
        <dbReference type="Google" id="ProtNLM"/>
    </source>
</evidence>
<organism evidence="1">
    <name type="scientific">Sesamum angustifolium</name>
    <dbReference type="NCBI Taxonomy" id="2727405"/>
    <lineage>
        <taxon>Eukaryota</taxon>
        <taxon>Viridiplantae</taxon>
        <taxon>Streptophyta</taxon>
        <taxon>Embryophyta</taxon>
        <taxon>Tracheophyta</taxon>
        <taxon>Spermatophyta</taxon>
        <taxon>Magnoliopsida</taxon>
        <taxon>eudicotyledons</taxon>
        <taxon>Gunneridae</taxon>
        <taxon>Pentapetalae</taxon>
        <taxon>asterids</taxon>
        <taxon>lamiids</taxon>
        <taxon>Lamiales</taxon>
        <taxon>Pedaliaceae</taxon>
        <taxon>Sesamum</taxon>
    </lineage>
</organism>
<sequence>MSRHLWSVIRQEDSIWVDWIGHYRLRGTSIWTVNAKRGAWGWRKMLELRDTLLPHIRFKVGTGESFSLWHDPWHCLGPLILRFPRGPQDQHIPYGQSECGHCR</sequence>